<accession>A0A366LU22</accession>
<name>A0A366LU22_9ACTN</name>
<dbReference type="InterPro" id="IPR032689">
    <property type="entry name" value="TraG-D_C"/>
</dbReference>
<dbReference type="Proteomes" id="UP000253303">
    <property type="component" value="Unassembled WGS sequence"/>
</dbReference>
<dbReference type="InterPro" id="IPR051162">
    <property type="entry name" value="T4SS_component"/>
</dbReference>
<reference evidence="4 5" key="1">
    <citation type="submission" date="2018-06" db="EMBL/GenBank/DDBJ databases">
        <title>Sphaerisporangium craniellae sp. nov., isolated from a marine sponge in the South China Sea.</title>
        <authorList>
            <person name="Li L."/>
        </authorList>
    </citation>
    <scope>NUCLEOTIDE SEQUENCE [LARGE SCALE GENOMIC DNA]</scope>
    <source>
        <strain evidence="4 5">LHW63015</strain>
    </source>
</reference>
<dbReference type="SUPFAM" id="SSF52540">
    <property type="entry name" value="P-loop containing nucleoside triphosphate hydrolases"/>
    <property type="match status" value="1"/>
</dbReference>
<dbReference type="PANTHER" id="PTHR30121:SF11">
    <property type="entry name" value="AAA+ ATPASE DOMAIN-CONTAINING PROTEIN"/>
    <property type="match status" value="1"/>
</dbReference>
<dbReference type="InterPro" id="IPR002789">
    <property type="entry name" value="HerA_central"/>
</dbReference>
<comment type="caution">
    <text evidence="4">The sequence shown here is derived from an EMBL/GenBank/DDBJ whole genome shotgun (WGS) entry which is preliminary data.</text>
</comment>
<dbReference type="AlphaFoldDB" id="A0A366LU22"/>
<sequence>MSAEAAETAARSWAKGTAHAIASAFAVYAATNHLRRRRLPHPARTLATRRLDRGELLSVGELAALAHLPLDAAVPGMARAGARSVPPPPNVPRPGRYVKPLGTTDAGPARPVGVPVTSARHHLQIIGATGVGKSTLLAHQILNDAAAGRAVVVIDPKGDLVIDLLRRLPEGAAHHLVLLDPDDSGTPPALNVLAGADPDLATDNLVSIFRRIFAEFWGPRTDDILRSACLTLRHQPHATLADIPRLLGEETYRRAALARVRDEVLAGFWDWYGQLSAPSRSQAVGPLMNKLRAFLLRPYVRSIVGTPNAGLDMPHLLTTGGICLVRVPKGLIGEDTSRLLGSMVLAKVWEAAALRARLSEPARHDATLVVDEAHGFLNLSHGMADMLAEARAYRLSLVLAHQNLAQLSRDMREAISANARNKIIFNVSPEDARTLARQTLPNLTDHDLAHLGAYQAAARLLIDGADTSAFTFTTRPLPDPIPGREEQMRRAARRNAAHAVTTDSPTSDGRHPPHARPPAADPRRAPATPPAPTPPLAPASPPPAPARDREQEG</sequence>
<gene>
    <name evidence="4" type="ORF">DP939_25260</name>
</gene>
<dbReference type="PANTHER" id="PTHR30121">
    <property type="entry name" value="UNCHARACTERIZED PROTEIN YJGR-RELATED"/>
    <property type="match status" value="1"/>
</dbReference>
<dbReference type="Gene3D" id="3.40.50.300">
    <property type="entry name" value="P-loop containing nucleotide triphosphate hydrolases"/>
    <property type="match status" value="2"/>
</dbReference>
<evidence type="ECO:0000256" key="1">
    <source>
        <dbReference type="SAM" id="MobiDB-lite"/>
    </source>
</evidence>
<feature type="domain" description="TraD/TraG TraM recognition site" evidence="3">
    <location>
        <begin position="367"/>
        <end position="434"/>
    </location>
</feature>
<protein>
    <submittedName>
        <fullName evidence="4">Uncharacterized protein</fullName>
    </submittedName>
</protein>
<dbReference type="CDD" id="cd01127">
    <property type="entry name" value="TrwB_TraG_TraD_VirD4"/>
    <property type="match status" value="2"/>
</dbReference>
<dbReference type="Pfam" id="PF12696">
    <property type="entry name" value="TraG-D_C"/>
    <property type="match status" value="1"/>
</dbReference>
<feature type="compositionally biased region" description="Pro residues" evidence="1">
    <location>
        <begin position="527"/>
        <end position="545"/>
    </location>
</feature>
<proteinExistence type="predicted"/>
<evidence type="ECO:0000313" key="5">
    <source>
        <dbReference type="Proteomes" id="UP000253303"/>
    </source>
</evidence>
<evidence type="ECO:0000259" key="3">
    <source>
        <dbReference type="Pfam" id="PF12696"/>
    </source>
</evidence>
<feature type="domain" description="Helicase HerA central" evidence="2">
    <location>
        <begin position="111"/>
        <end position="160"/>
    </location>
</feature>
<dbReference type="Pfam" id="PF01935">
    <property type="entry name" value="DUF87"/>
    <property type="match status" value="1"/>
</dbReference>
<evidence type="ECO:0000313" key="4">
    <source>
        <dbReference type="EMBL" id="RBQ17257.1"/>
    </source>
</evidence>
<evidence type="ECO:0000259" key="2">
    <source>
        <dbReference type="Pfam" id="PF01935"/>
    </source>
</evidence>
<dbReference type="InterPro" id="IPR027417">
    <property type="entry name" value="P-loop_NTPase"/>
</dbReference>
<dbReference type="EMBL" id="QMEY01000012">
    <property type="protein sequence ID" value="RBQ17257.1"/>
    <property type="molecule type" value="Genomic_DNA"/>
</dbReference>
<keyword evidence="5" id="KW-1185">Reference proteome</keyword>
<feature type="region of interest" description="Disordered" evidence="1">
    <location>
        <begin position="473"/>
        <end position="553"/>
    </location>
</feature>
<organism evidence="4 5">
    <name type="scientific">Spongiactinospora rosea</name>
    <dbReference type="NCBI Taxonomy" id="2248750"/>
    <lineage>
        <taxon>Bacteria</taxon>
        <taxon>Bacillati</taxon>
        <taxon>Actinomycetota</taxon>
        <taxon>Actinomycetes</taxon>
        <taxon>Streptosporangiales</taxon>
        <taxon>Streptosporangiaceae</taxon>
        <taxon>Spongiactinospora</taxon>
    </lineage>
</organism>